<dbReference type="FunFam" id="3.30.200.20:FF:000394">
    <property type="entry name" value="Leucine-rich repeat receptor-like protein kinase"/>
    <property type="match status" value="1"/>
</dbReference>
<dbReference type="GO" id="GO:0005886">
    <property type="term" value="C:plasma membrane"/>
    <property type="evidence" value="ECO:0007669"/>
    <property type="project" value="UniProtKB-SubCell"/>
</dbReference>
<gene>
    <name evidence="12" type="ORF">FCM35_KLT10639</name>
</gene>
<keyword evidence="12" id="KW-0675">Receptor</keyword>
<sequence length="885" mass="98660">MGDPCCPVKYAWDGLTCSSTGNGPENIIRMDLSYNNLTGAVLYSLTALSSLTVLNLSENKLSGRLPYALVKRAKAGLLVLQIDGNDNLCGYQNSCKGKDVTTANIIILVMVVVHIVLIIATFLMYYCCIKLSGSSDISMQPLRSEVLYTPKEEFSHAHIMGSTQSLSKEAAEMRIEGRQFTYGQLEIITNNFARVVGKGGYGVVYHGCMEDGTEVAIKVSIKASTQGRKEFFAEVRSLTKVHHKNLVALVGYCMEREHLALVFEYMAFGCFKDHLTGRNSTAIVLSWKQRLQIVYEAAKGLDYLHTGCDIIHRDVKSSNILLGQNLEAKISDLGFSKVSGASNRMDRGSYVGLVGTPGYIDPELSMTLRHTYKSDVYSFGVVLLEMLTGETPNRNIDGDSHIANRVASKIAKGNIDAIMDPKLHGDYCPNSAWKVVDLAMRCVALSSYQRPTMVEVVLQLKECLDLVTVSQRNGSSEDDGRLNFVSIDCGNSKNYTDKNTSLLFTPDDPYINTGISYNISSSYASLIVQATDLTLRSFPVGNRNCYTLKPAVQSRKYLVRAIFFYGNYDKKYQTNGTFLFDLHIGVNFWRTVNISDAGKAFEHEAIFVAPADFVSVCLVNKGFGTPFISSLEMRPLKSTLYPLVTASNFFDLSLRRDYGGSKITRYPDDPYDRIWYPRCNQWTLIKTKLNVSNDEGFEVPNAVLQTAILPFNSTNSTDLQLADPTLTIFLIWPNNPVVKNPSYYVNLHVVEIQQLPSNGIREFNVFYNRNPKPLISEVRPLYLVDETYYSVTQLADPTDSDWYWISLNSTSKATVPPLINAFEVFDLLPVKTAMTNLSDVDAIMNIKTEYQVKKNWTGDPCAPAEYTWEDVGCSNDGSSPRIVSL</sequence>
<dbReference type="InterPro" id="IPR024788">
    <property type="entry name" value="Malectin-like_Carb-bd_dom"/>
</dbReference>
<dbReference type="PROSITE" id="PS00107">
    <property type="entry name" value="PROTEIN_KINASE_ATP"/>
    <property type="match status" value="1"/>
</dbReference>
<keyword evidence="8 10" id="KW-0472">Membrane</keyword>
<feature type="transmembrane region" description="Helical" evidence="10">
    <location>
        <begin position="105"/>
        <end position="126"/>
    </location>
</feature>
<evidence type="ECO:0000259" key="11">
    <source>
        <dbReference type="PROSITE" id="PS50011"/>
    </source>
</evidence>
<proteinExistence type="predicted"/>
<dbReference type="Gene3D" id="3.80.10.10">
    <property type="entry name" value="Ribonuclease Inhibitor"/>
    <property type="match status" value="1"/>
</dbReference>
<dbReference type="Gene3D" id="3.30.200.20">
    <property type="entry name" value="Phosphorylase Kinase, domain 1"/>
    <property type="match status" value="1"/>
</dbReference>
<dbReference type="GO" id="GO:0005524">
    <property type="term" value="F:ATP binding"/>
    <property type="evidence" value="ECO:0007669"/>
    <property type="project" value="UniProtKB-UniRule"/>
</dbReference>
<evidence type="ECO:0000313" key="12">
    <source>
        <dbReference type="EMBL" id="KAF3324482.1"/>
    </source>
</evidence>
<dbReference type="EMBL" id="SWLB01000021">
    <property type="protein sequence ID" value="KAF3324482.1"/>
    <property type="molecule type" value="Genomic_DNA"/>
</dbReference>
<dbReference type="PANTHER" id="PTHR45631:SF204">
    <property type="entry name" value="OS01G0810800 PROTEIN"/>
    <property type="match status" value="1"/>
</dbReference>
<reference evidence="12" key="1">
    <citation type="submission" date="2020-01" db="EMBL/GenBank/DDBJ databases">
        <title>Genome sequence of Kobresia littledalei, the first chromosome-level genome in the family Cyperaceae.</title>
        <authorList>
            <person name="Qu G."/>
        </authorList>
    </citation>
    <scope>NUCLEOTIDE SEQUENCE</scope>
    <source>
        <strain evidence="12">C.B.Clarke</strain>
        <tissue evidence="12">Leaf</tissue>
    </source>
</reference>
<organism evidence="12 13">
    <name type="scientific">Carex littledalei</name>
    <dbReference type="NCBI Taxonomy" id="544730"/>
    <lineage>
        <taxon>Eukaryota</taxon>
        <taxon>Viridiplantae</taxon>
        <taxon>Streptophyta</taxon>
        <taxon>Embryophyta</taxon>
        <taxon>Tracheophyta</taxon>
        <taxon>Spermatophyta</taxon>
        <taxon>Magnoliopsida</taxon>
        <taxon>Liliopsida</taxon>
        <taxon>Poales</taxon>
        <taxon>Cyperaceae</taxon>
        <taxon>Cyperoideae</taxon>
        <taxon>Cariceae</taxon>
        <taxon>Carex</taxon>
        <taxon>Carex subgen. Euthyceras</taxon>
    </lineage>
</organism>
<keyword evidence="13" id="KW-1185">Reference proteome</keyword>
<keyword evidence="4 9" id="KW-0547">Nucleotide-binding</keyword>
<dbReference type="OrthoDB" id="639689at2759"/>
<evidence type="ECO:0000256" key="4">
    <source>
        <dbReference type="ARBA" id="ARBA00022741"/>
    </source>
</evidence>
<evidence type="ECO:0000256" key="9">
    <source>
        <dbReference type="PROSITE-ProRule" id="PRU10141"/>
    </source>
</evidence>
<name>A0A833QRX9_9POAL</name>
<keyword evidence="7 10" id="KW-1133">Transmembrane helix</keyword>
<dbReference type="SUPFAM" id="SSF52058">
    <property type="entry name" value="L domain-like"/>
    <property type="match status" value="1"/>
</dbReference>
<keyword evidence="2" id="KW-0808">Transferase</keyword>
<evidence type="ECO:0000256" key="2">
    <source>
        <dbReference type="ARBA" id="ARBA00022679"/>
    </source>
</evidence>
<dbReference type="InterPro" id="IPR008271">
    <property type="entry name" value="Ser/Thr_kinase_AS"/>
</dbReference>
<evidence type="ECO:0000256" key="3">
    <source>
        <dbReference type="ARBA" id="ARBA00022692"/>
    </source>
</evidence>
<dbReference type="PANTHER" id="PTHR45631">
    <property type="entry name" value="OS07G0107800 PROTEIN-RELATED"/>
    <property type="match status" value="1"/>
</dbReference>
<keyword evidence="3 10" id="KW-0812">Transmembrane</keyword>
<dbReference type="InterPro" id="IPR011009">
    <property type="entry name" value="Kinase-like_dom_sf"/>
</dbReference>
<feature type="binding site" evidence="9">
    <location>
        <position position="218"/>
    </location>
    <ligand>
        <name>ATP</name>
        <dbReference type="ChEBI" id="CHEBI:30616"/>
    </ligand>
</feature>
<evidence type="ECO:0000256" key="6">
    <source>
        <dbReference type="ARBA" id="ARBA00022840"/>
    </source>
</evidence>
<feature type="domain" description="Protein kinase" evidence="11">
    <location>
        <begin position="190"/>
        <end position="464"/>
    </location>
</feature>
<keyword evidence="5 12" id="KW-0418">Kinase</keyword>
<dbReference type="PROSITE" id="PS00108">
    <property type="entry name" value="PROTEIN_KINASE_ST"/>
    <property type="match status" value="1"/>
</dbReference>
<accession>A0A833QRX9</accession>
<dbReference type="Pfam" id="PF12819">
    <property type="entry name" value="Malectin_like"/>
    <property type="match status" value="1"/>
</dbReference>
<dbReference type="SUPFAM" id="SSF56112">
    <property type="entry name" value="Protein kinase-like (PK-like)"/>
    <property type="match status" value="1"/>
</dbReference>
<evidence type="ECO:0000256" key="5">
    <source>
        <dbReference type="ARBA" id="ARBA00022777"/>
    </source>
</evidence>
<dbReference type="Pfam" id="PF00069">
    <property type="entry name" value="Pkinase"/>
    <property type="match status" value="1"/>
</dbReference>
<dbReference type="InterPro" id="IPR017441">
    <property type="entry name" value="Protein_kinase_ATP_BS"/>
</dbReference>
<keyword evidence="6 9" id="KW-0067">ATP-binding</keyword>
<comment type="subcellular location">
    <subcellularLocation>
        <location evidence="1">Cell membrane</location>
        <topology evidence="1">Single-pass membrane protein</topology>
    </subcellularLocation>
</comment>
<comment type="caution">
    <text evidence="12">The sequence shown here is derived from an EMBL/GenBank/DDBJ whole genome shotgun (WGS) entry which is preliminary data.</text>
</comment>
<dbReference type="GO" id="GO:0004672">
    <property type="term" value="F:protein kinase activity"/>
    <property type="evidence" value="ECO:0007669"/>
    <property type="project" value="InterPro"/>
</dbReference>
<protein>
    <submittedName>
        <fullName evidence="12">Leucine-rich repeat receptor-like protein kinase</fullName>
    </submittedName>
</protein>
<dbReference type="AlphaFoldDB" id="A0A833QRX9"/>
<dbReference type="Proteomes" id="UP000623129">
    <property type="component" value="Unassembled WGS sequence"/>
</dbReference>
<evidence type="ECO:0000256" key="8">
    <source>
        <dbReference type="ARBA" id="ARBA00023136"/>
    </source>
</evidence>
<evidence type="ECO:0000313" key="13">
    <source>
        <dbReference type="Proteomes" id="UP000623129"/>
    </source>
</evidence>
<dbReference type="PROSITE" id="PS50011">
    <property type="entry name" value="PROTEIN_KINASE_DOM"/>
    <property type="match status" value="1"/>
</dbReference>
<evidence type="ECO:0000256" key="10">
    <source>
        <dbReference type="SAM" id="Phobius"/>
    </source>
</evidence>
<dbReference type="InterPro" id="IPR032675">
    <property type="entry name" value="LRR_dom_sf"/>
</dbReference>
<evidence type="ECO:0000256" key="1">
    <source>
        <dbReference type="ARBA" id="ARBA00004162"/>
    </source>
</evidence>
<evidence type="ECO:0000256" key="7">
    <source>
        <dbReference type="ARBA" id="ARBA00022989"/>
    </source>
</evidence>
<dbReference type="Gene3D" id="1.10.510.10">
    <property type="entry name" value="Transferase(Phosphotransferase) domain 1"/>
    <property type="match status" value="1"/>
</dbReference>
<dbReference type="InterPro" id="IPR000719">
    <property type="entry name" value="Prot_kinase_dom"/>
</dbReference>
<dbReference type="SMART" id="SM00220">
    <property type="entry name" value="S_TKc"/>
    <property type="match status" value="1"/>
</dbReference>